<evidence type="ECO:0000259" key="9">
    <source>
        <dbReference type="SMART" id="SM00481"/>
    </source>
</evidence>
<comment type="pathway">
    <text evidence="1 8">Amino-acid biosynthesis; L-histidine biosynthesis; L-histidine from 5-phospho-alpha-D-ribose 1-diphosphate: step 8/9.</text>
</comment>
<proteinExistence type="inferred from homology"/>
<evidence type="ECO:0000313" key="10">
    <source>
        <dbReference type="EMBL" id="SHD78488.1"/>
    </source>
</evidence>
<name>M1ZLF5_9FIRM</name>
<dbReference type="InterPro" id="IPR004013">
    <property type="entry name" value="PHP_dom"/>
</dbReference>
<comment type="similarity">
    <text evidence="2 8">Belongs to the PHP hydrolase family. HisK subfamily.</text>
</comment>
<dbReference type="InterPro" id="IPR016195">
    <property type="entry name" value="Pol/histidinol_Pase-like"/>
</dbReference>
<keyword evidence="5 8" id="KW-0378">Hydrolase</keyword>
<evidence type="ECO:0000313" key="11">
    <source>
        <dbReference type="Proteomes" id="UP000245423"/>
    </source>
</evidence>
<gene>
    <name evidence="10" type="ORF">CUESP1_3162</name>
</gene>
<reference evidence="10 11" key="1">
    <citation type="submission" date="2016-11" db="EMBL/GenBank/DDBJ databases">
        <authorList>
            <person name="Manzoor S."/>
        </authorList>
    </citation>
    <scope>NUCLEOTIDE SEQUENCE [LARGE SCALE GENOMIC DNA]</scope>
    <source>
        <strain evidence="10">Clostridium ultunense strain Esp</strain>
    </source>
</reference>
<dbReference type="SUPFAM" id="SSF89550">
    <property type="entry name" value="PHP domain-like"/>
    <property type="match status" value="1"/>
</dbReference>
<evidence type="ECO:0000256" key="4">
    <source>
        <dbReference type="ARBA" id="ARBA00022605"/>
    </source>
</evidence>
<evidence type="ECO:0000256" key="1">
    <source>
        <dbReference type="ARBA" id="ARBA00004970"/>
    </source>
</evidence>
<dbReference type="NCBIfam" id="TIGR01856">
    <property type="entry name" value="hisJ_fam"/>
    <property type="match status" value="1"/>
</dbReference>
<dbReference type="Proteomes" id="UP000245423">
    <property type="component" value="Chromosome 1"/>
</dbReference>
<dbReference type="Pfam" id="PF02811">
    <property type="entry name" value="PHP"/>
    <property type="match status" value="1"/>
</dbReference>
<dbReference type="Gene3D" id="3.20.20.140">
    <property type="entry name" value="Metal-dependent hydrolases"/>
    <property type="match status" value="1"/>
</dbReference>
<keyword evidence="6 8" id="KW-0368">Histidine biosynthesis</keyword>
<evidence type="ECO:0000256" key="6">
    <source>
        <dbReference type="ARBA" id="ARBA00023102"/>
    </source>
</evidence>
<dbReference type="EMBL" id="LT669839">
    <property type="protein sequence ID" value="SHD78488.1"/>
    <property type="molecule type" value="Genomic_DNA"/>
</dbReference>
<dbReference type="GO" id="GO:0005737">
    <property type="term" value="C:cytoplasm"/>
    <property type="evidence" value="ECO:0007669"/>
    <property type="project" value="TreeGrafter"/>
</dbReference>
<dbReference type="HOGENOM" id="CLU_054611_3_0_9"/>
<keyword evidence="11" id="KW-1185">Reference proteome</keyword>
<evidence type="ECO:0000256" key="8">
    <source>
        <dbReference type="RuleBase" id="RU366003"/>
    </source>
</evidence>
<protein>
    <recommendedName>
        <fullName evidence="3 8">Histidinol-phosphatase</fullName>
        <shortName evidence="8">HolPase</shortName>
        <ecNumber evidence="3 8">3.1.3.15</ecNumber>
    </recommendedName>
</protein>
<feature type="domain" description="Polymerase/histidinol phosphatase N-terminal" evidence="9">
    <location>
        <begin position="2"/>
        <end position="84"/>
    </location>
</feature>
<evidence type="ECO:0000256" key="5">
    <source>
        <dbReference type="ARBA" id="ARBA00022801"/>
    </source>
</evidence>
<dbReference type="GO" id="GO:0004401">
    <property type="term" value="F:histidinol-phosphatase activity"/>
    <property type="evidence" value="ECO:0007669"/>
    <property type="project" value="UniProtKB-UniRule"/>
</dbReference>
<dbReference type="OrthoDB" id="9775255at2"/>
<accession>M1ZLF5</accession>
<comment type="catalytic activity">
    <reaction evidence="7 8">
        <text>L-histidinol phosphate + H2O = L-histidinol + phosphate</text>
        <dbReference type="Rhea" id="RHEA:14465"/>
        <dbReference type="ChEBI" id="CHEBI:15377"/>
        <dbReference type="ChEBI" id="CHEBI:43474"/>
        <dbReference type="ChEBI" id="CHEBI:57699"/>
        <dbReference type="ChEBI" id="CHEBI:57980"/>
        <dbReference type="EC" id="3.1.3.15"/>
    </reaction>
</comment>
<dbReference type="GO" id="GO:0000105">
    <property type="term" value="P:L-histidine biosynthetic process"/>
    <property type="evidence" value="ECO:0007669"/>
    <property type="project" value="UniProtKB-UniRule"/>
</dbReference>
<dbReference type="SMART" id="SM00481">
    <property type="entry name" value="POLIIIAc"/>
    <property type="match status" value="1"/>
</dbReference>
<sequence length="266" mass="31428">MYDFHIHSDFSIDGKYLMEEMVLGAIDKNMKSICFTDHIDFDVTENRIDIDFRPKDYFKKVKQVKYKYMDKIEILAGVEIGMQPHLNKRYHDLIDNNPFDFVIISVHSIEGVDVHADKFTYDKTPLEALTIYYDYLYQSIKNYDNYDVVGHIDYIDRYFEDFSKIPNFKEYSPYVKNVLELIIYQGKGIEINTAGMKYGLGYYHPKVEILKLYRDLGGEIITIGSDAHSPEAIGCGYREAEKLLRELEFKYIYIFKERKKFPIHIG</sequence>
<dbReference type="UniPathway" id="UPA00031">
    <property type="reaction ID" value="UER00013"/>
</dbReference>
<dbReference type="PANTHER" id="PTHR21039">
    <property type="entry name" value="HISTIDINOL PHOSPHATASE-RELATED"/>
    <property type="match status" value="1"/>
</dbReference>
<dbReference type="EC" id="3.1.3.15" evidence="3 8"/>
<evidence type="ECO:0000256" key="3">
    <source>
        <dbReference type="ARBA" id="ARBA00013085"/>
    </source>
</evidence>
<dbReference type="InterPro" id="IPR003141">
    <property type="entry name" value="Pol/His_phosphatase_N"/>
</dbReference>
<dbReference type="InterPro" id="IPR010140">
    <property type="entry name" value="Histidinol_P_phosphatase_HisJ"/>
</dbReference>
<dbReference type="PANTHER" id="PTHR21039:SF0">
    <property type="entry name" value="HISTIDINOL-PHOSPHATASE"/>
    <property type="match status" value="1"/>
</dbReference>
<evidence type="ECO:0000256" key="7">
    <source>
        <dbReference type="ARBA" id="ARBA00049158"/>
    </source>
</evidence>
<evidence type="ECO:0000256" key="2">
    <source>
        <dbReference type="ARBA" id="ARBA00009152"/>
    </source>
</evidence>
<dbReference type="AlphaFoldDB" id="M1ZLF5"/>
<organism evidence="10 11">
    <name type="scientific">[Clostridium] ultunense Esp</name>
    <dbReference type="NCBI Taxonomy" id="1288971"/>
    <lineage>
        <taxon>Bacteria</taxon>
        <taxon>Bacillati</taxon>
        <taxon>Bacillota</taxon>
        <taxon>Tissierellia</taxon>
        <taxon>Tissierellales</taxon>
        <taxon>Tepidimicrobiaceae</taxon>
        <taxon>Schnuerera</taxon>
    </lineage>
</organism>
<keyword evidence="4 8" id="KW-0028">Amino-acid biosynthesis</keyword>
<dbReference type="RefSeq" id="WP_005587376.1">
    <property type="nucleotide sequence ID" value="NZ_LT669839.1"/>
</dbReference>